<dbReference type="EMBL" id="GECZ01022719">
    <property type="protein sequence ID" value="JAS47050.1"/>
    <property type="molecule type" value="Transcribed_RNA"/>
</dbReference>
<accession>A0A1B6F9Z9</accession>
<organism evidence="2">
    <name type="scientific">Cuerna arida</name>
    <dbReference type="NCBI Taxonomy" id="1464854"/>
    <lineage>
        <taxon>Eukaryota</taxon>
        <taxon>Metazoa</taxon>
        <taxon>Ecdysozoa</taxon>
        <taxon>Arthropoda</taxon>
        <taxon>Hexapoda</taxon>
        <taxon>Insecta</taxon>
        <taxon>Pterygota</taxon>
        <taxon>Neoptera</taxon>
        <taxon>Paraneoptera</taxon>
        <taxon>Hemiptera</taxon>
        <taxon>Auchenorrhyncha</taxon>
        <taxon>Membracoidea</taxon>
        <taxon>Cicadellidae</taxon>
        <taxon>Cicadellinae</taxon>
        <taxon>Proconiini</taxon>
        <taxon>Cuerna</taxon>
    </lineage>
</organism>
<proteinExistence type="predicted"/>
<dbReference type="AlphaFoldDB" id="A0A1B6F9Z9"/>
<name>A0A1B6F9Z9_9HEMI</name>
<protein>
    <submittedName>
        <fullName evidence="2">Uncharacterized protein</fullName>
    </submittedName>
</protein>
<feature type="non-terminal residue" evidence="2">
    <location>
        <position position="1"/>
    </location>
</feature>
<reference evidence="2" key="1">
    <citation type="submission" date="2015-11" db="EMBL/GenBank/DDBJ databases">
        <title>De novo transcriptome assembly of four potential Pierce s Disease insect vectors from Arizona vineyards.</title>
        <authorList>
            <person name="Tassone E.E."/>
        </authorList>
    </citation>
    <scope>NUCLEOTIDE SEQUENCE</scope>
</reference>
<evidence type="ECO:0000313" key="2">
    <source>
        <dbReference type="EMBL" id="JAS47050.1"/>
    </source>
</evidence>
<feature type="region of interest" description="Disordered" evidence="1">
    <location>
        <begin position="15"/>
        <end position="47"/>
    </location>
</feature>
<evidence type="ECO:0000256" key="1">
    <source>
        <dbReference type="SAM" id="MobiDB-lite"/>
    </source>
</evidence>
<gene>
    <name evidence="2" type="ORF">g.10835</name>
</gene>
<sequence length="114" mass="13281">IFKKTTKFALLGGKKDEAQCGGPPVRDLDDTRQSSLDKSLHGERTTEEDESLIFMRTMKVFCKYVYPKFKDSFYSPQRRNKMIRKKFMPVLEIIAEDEEIISNKTSRNILVNNV</sequence>